<dbReference type="RefSeq" id="XP_015602549.1">
    <property type="nucleotide sequence ID" value="XM_015747063.2"/>
</dbReference>
<dbReference type="PANTHER" id="PTHR13336:SF3">
    <property type="entry name" value="OCIA DOMAIN-CONTAINING PROTEIN 1"/>
    <property type="match status" value="1"/>
</dbReference>
<reference evidence="4" key="1">
    <citation type="submission" date="2025-08" db="UniProtKB">
        <authorList>
            <consortium name="RefSeq"/>
        </authorList>
    </citation>
    <scope>IDENTIFICATION</scope>
</reference>
<organism evidence="3 4">
    <name type="scientific">Cephus cinctus</name>
    <name type="common">Wheat stem sawfly</name>
    <dbReference type="NCBI Taxonomy" id="211228"/>
    <lineage>
        <taxon>Eukaryota</taxon>
        <taxon>Metazoa</taxon>
        <taxon>Ecdysozoa</taxon>
        <taxon>Arthropoda</taxon>
        <taxon>Hexapoda</taxon>
        <taxon>Insecta</taxon>
        <taxon>Pterygota</taxon>
        <taxon>Neoptera</taxon>
        <taxon>Endopterygota</taxon>
        <taxon>Hymenoptera</taxon>
        <taxon>Cephoidea</taxon>
        <taxon>Cephidae</taxon>
        <taxon>Cephus</taxon>
    </lineage>
</organism>
<dbReference type="PANTHER" id="PTHR13336">
    <property type="entry name" value="OVARIAN CARCINOMA IMMUNOREACTIVE ANTIGEN"/>
    <property type="match status" value="1"/>
</dbReference>
<gene>
    <name evidence="4" type="primary">LOC107271276</name>
</gene>
<evidence type="ECO:0000256" key="1">
    <source>
        <dbReference type="SAM" id="MobiDB-lite"/>
    </source>
</evidence>
<dbReference type="CTD" id="37637"/>
<feature type="domain" description="OCIA" evidence="2">
    <location>
        <begin position="21"/>
        <end position="103"/>
    </location>
</feature>
<proteinExistence type="predicted"/>
<feature type="compositionally biased region" description="Polar residues" evidence="1">
    <location>
        <begin position="205"/>
        <end position="221"/>
    </location>
</feature>
<feature type="compositionally biased region" description="Basic and acidic residues" evidence="1">
    <location>
        <begin position="222"/>
        <end position="240"/>
    </location>
</feature>
<dbReference type="GO" id="GO:0005768">
    <property type="term" value="C:endosome"/>
    <property type="evidence" value="ECO:0007669"/>
    <property type="project" value="TreeGrafter"/>
</dbReference>
<name>A0AAJ7FPY8_CEPCN</name>
<dbReference type="InterPro" id="IPR009764">
    <property type="entry name" value="OCIA_dom"/>
</dbReference>
<protein>
    <submittedName>
        <fullName evidence="4">OCIA domain-containing protein 1</fullName>
    </submittedName>
</protein>
<dbReference type="KEGG" id="ccin:107271276"/>
<evidence type="ECO:0000259" key="2">
    <source>
        <dbReference type="Pfam" id="PF07051"/>
    </source>
</evidence>
<dbReference type="GeneID" id="107271276"/>
<dbReference type="Pfam" id="PF07051">
    <property type="entry name" value="OCIA"/>
    <property type="match status" value="1"/>
</dbReference>
<evidence type="ECO:0000313" key="3">
    <source>
        <dbReference type="Proteomes" id="UP000694920"/>
    </source>
</evidence>
<dbReference type="InterPro" id="IPR040187">
    <property type="entry name" value="OCAD1/2"/>
</dbReference>
<accession>A0AAJ7FPY8</accession>
<sequence length="240" mass="26718">MANIQLSDENMGARRNPGDLKLTEEEMRVFNQCNAEGIMKRGIPLGLVFGATAYYVVKKGYVKGHNVYGAVPGTIISGIFGYFLGRMTYTSICLDRLMNMPNSTVRRRLEAAQGIVGYEGSAANESLYMPVSVESGNTSSSDAMNSSLDIDIYHSPNNFDGFVGNSENSDLQINKEVGLNESISTQSGLSYDERRKRNREEYVRSVNQRYSRTATPHTSHASVEERNTYQEKTKYGDVWG</sequence>
<dbReference type="Proteomes" id="UP000694920">
    <property type="component" value="Unplaced"/>
</dbReference>
<keyword evidence="3" id="KW-1185">Reference proteome</keyword>
<feature type="region of interest" description="Disordered" evidence="1">
    <location>
        <begin position="204"/>
        <end position="240"/>
    </location>
</feature>
<evidence type="ECO:0000313" key="4">
    <source>
        <dbReference type="RefSeq" id="XP_015602549.1"/>
    </source>
</evidence>
<dbReference type="AlphaFoldDB" id="A0AAJ7FPY8"/>